<feature type="domain" description="Carbohydrate kinase PfkB" evidence="3">
    <location>
        <begin position="4"/>
        <end position="297"/>
    </location>
</feature>
<evidence type="ECO:0000256" key="2">
    <source>
        <dbReference type="ARBA" id="ARBA00022777"/>
    </source>
</evidence>
<organism evidence="4 5">
    <name type="scientific">Paenibacillus aurantius</name>
    <dbReference type="NCBI Taxonomy" id="2918900"/>
    <lineage>
        <taxon>Bacteria</taxon>
        <taxon>Bacillati</taxon>
        <taxon>Bacillota</taxon>
        <taxon>Bacilli</taxon>
        <taxon>Bacillales</taxon>
        <taxon>Paenibacillaceae</taxon>
        <taxon>Paenibacillus</taxon>
    </lineage>
</organism>
<dbReference type="KEGG" id="paun:MJA45_22795"/>
<dbReference type="EMBL" id="CP130318">
    <property type="protein sequence ID" value="WNQ10417.1"/>
    <property type="molecule type" value="Genomic_DNA"/>
</dbReference>
<name>A0AA96LB74_9BACL</name>
<evidence type="ECO:0000256" key="1">
    <source>
        <dbReference type="ARBA" id="ARBA00022679"/>
    </source>
</evidence>
<dbReference type="AlphaFoldDB" id="A0AA96LB74"/>
<evidence type="ECO:0000313" key="4">
    <source>
        <dbReference type="EMBL" id="WNQ10417.1"/>
    </source>
</evidence>
<accession>A0AA96LB74</accession>
<keyword evidence="1" id="KW-0808">Transferase</keyword>
<dbReference type="InterPro" id="IPR029056">
    <property type="entry name" value="Ribokinase-like"/>
</dbReference>
<dbReference type="SUPFAM" id="SSF53613">
    <property type="entry name" value="Ribokinase-like"/>
    <property type="match status" value="1"/>
</dbReference>
<dbReference type="PANTHER" id="PTHR10584:SF166">
    <property type="entry name" value="RIBOKINASE"/>
    <property type="match status" value="1"/>
</dbReference>
<dbReference type="Pfam" id="PF00294">
    <property type="entry name" value="PfkB"/>
    <property type="match status" value="1"/>
</dbReference>
<dbReference type="RefSeq" id="WP_315604191.1">
    <property type="nucleotide sequence ID" value="NZ_CP130318.1"/>
</dbReference>
<evidence type="ECO:0000313" key="5">
    <source>
        <dbReference type="Proteomes" id="UP001305702"/>
    </source>
</evidence>
<keyword evidence="5" id="KW-1185">Reference proteome</keyword>
<protein>
    <submittedName>
        <fullName evidence="4">PfkB family carbohydrate kinase</fullName>
    </submittedName>
</protein>
<reference evidence="4 5" key="1">
    <citation type="submission" date="2022-02" db="EMBL/GenBank/DDBJ databases">
        <title>Paenibacillus sp. MBLB1776 Whole Genome Shotgun Sequencing.</title>
        <authorList>
            <person name="Hwang C.Y."/>
            <person name="Cho E.-S."/>
            <person name="Seo M.-J."/>
        </authorList>
    </citation>
    <scope>NUCLEOTIDE SEQUENCE [LARGE SCALE GENOMIC DNA]</scope>
    <source>
        <strain evidence="4 5">MBLB1776</strain>
    </source>
</reference>
<dbReference type="GO" id="GO:0016301">
    <property type="term" value="F:kinase activity"/>
    <property type="evidence" value="ECO:0007669"/>
    <property type="project" value="UniProtKB-KW"/>
</dbReference>
<sequence>MNPSVSVIGTIFVDCKGFPHQAYQANGTNLGQISFVHGGVGRNVAENLADLGLDTALVSTVDTSGIGKEVTARLQQKGVRTAYLGETASGGMGLWLAILDENGNLAGSISQMPELEHFERLVAEKGEDMVRASDHMILEIDLNAAISRDILTFARKHGKPVYGIPGNLSVILPHMEMLDDLQCFICNDVEAEKLLQTPFTGLEPAACLEPLRAFVDARPLRSMVVTLGANGSVYYDSATGMSGHQPVFPVRMVDSSGAGDAFISGTVTGLILGLPLEKAVIAGTKVAGWTIESPESNCPDLKEKAAEDGLFGG</sequence>
<dbReference type="InterPro" id="IPR011611">
    <property type="entry name" value="PfkB_dom"/>
</dbReference>
<keyword evidence="2 4" id="KW-0418">Kinase</keyword>
<dbReference type="PANTHER" id="PTHR10584">
    <property type="entry name" value="SUGAR KINASE"/>
    <property type="match status" value="1"/>
</dbReference>
<gene>
    <name evidence="4" type="ORF">MJA45_22795</name>
</gene>
<dbReference type="Gene3D" id="3.40.1190.20">
    <property type="match status" value="1"/>
</dbReference>
<evidence type="ECO:0000259" key="3">
    <source>
        <dbReference type="Pfam" id="PF00294"/>
    </source>
</evidence>
<dbReference type="Proteomes" id="UP001305702">
    <property type="component" value="Chromosome"/>
</dbReference>
<proteinExistence type="predicted"/>